<evidence type="ECO:0008006" key="9">
    <source>
        <dbReference type="Google" id="ProtNLM"/>
    </source>
</evidence>
<dbReference type="SUPFAM" id="SSF52096">
    <property type="entry name" value="ClpP/crotonase"/>
    <property type="match status" value="1"/>
</dbReference>
<dbReference type="EMBL" id="MIGZ01000004">
    <property type="protein sequence ID" value="ODQ96361.1"/>
    <property type="molecule type" value="Genomic_DNA"/>
</dbReference>
<evidence type="ECO:0000256" key="1">
    <source>
        <dbReference type="ARBA" id="ARBA00002994"/>
    </source>
</evidence>
<organism evidence="7 8">
    <name type="scientific">Mycolicibacterium holsaticum</name>
    <dbReference type="NCBI Taxonomy" id="152142"/>
    <lineage>
        <taxon>Bacteria</taxon>
        <taxon>Bacillati</taxon>
        <taxon>Actinomycetota</taxon>
        <taxon>Actinomycetes</taxon>
        <taxon>Mycobacteriales</taxon>
        <taxon>Mycobacteriaceae</taxon>
        <taxon>Mycolicibacterium</taxon>
    </lineage>
</organism>
<evidence type="ECO:0000256" key="6">
    <source>
        <dbReference type="RuleBase" id="RU003707"/>
    </source>
</evidence>
<comment type="similarity">
    <text evidence="2 6">Belongs to the enoyl-CoA hydratase/isomerase family.</text>
</comment>
<evidence type="ECO:0000313" key="7">
    <source>
        <dbReference type="EMBL" id="ODQ96361.1"/>
    </source>
</evidence>
<comment type="catalytic activity">
    <reaction evidence="5">
        <text>a 4-saturated-(3S)-3-hydroxyacyl-CoA = a (3E)-enoyl-CoA + H2O</text>
        <dbReference type="Rhea" id="RHEA:20724"/>
        <dbReference type="ChEBI" id="CHEBI:15377"/>
        <dbReference type="ChEBI" id="CHEBI:58521"/>
        <dbReference type="ChEBI" id="CHEBI:137480"/>
        <dbReference type="EC" id="4.2.1.17"/>
    </reaction>
</comment>
<reference evidence="8" key="1">
    <citation type="submission" date="2016-09" db="EMBL/GenBank/DDBJ databases">
        <authorList>
            <person name="Greninger A.L."/>
            <person name="Jerome K.R."/>
            <person name="Mcnair B."/>
            <person name="Wallis C."/>
            <person name="Fang F."/>
        </authorList>
    </citation>
    <scope>NUCLEOTIDE SEQUENCE [LARGE SCALE GENOMIC DNA]</scope>
    <source>
        <strain evidence="8">M7</strain>
    </source>
</reference>
<name>A0A1E3S2S3_9MYCO</name>
<dbReference type="PROSITE" id="PS00166">
    <property type="entry name" value="ENOYL_COA_HYDRATASE"/>
    <property type="match status" value="1"/>
</dbReference>
<gene>
    <name evidence="7" type="ORF">BHQ17_01420</name>
</gene>
<accession>A0A1E3S2S3</accession>
<evidence type="ECO:0000256" key="3">
    <source>
        <dbReference type="ARBA" id="ARBA00022832"/>
    </source>
</evidence>
<dbReference type="GO" id="GO:0004300">
    <property type="term" value="F:enoyl-CoA hydratase activity"/>
    <property type="evidence" value="ECO:0007669"/>
    <property type="project" value="UniProtKB-EC"/>
</dbReference>
<evidence type="ECO:0000256" key="5">
    <source>
        <dbReference type="ARBA" id="ARBA00023717"/>
    </source>
</evidence>
<dbReference type="AlphaFoldDB" id="A0A1E3S2S3"/>
<keyword evidence="8" id="KW-1185">Reference proteome</keyword>
<dbReference type="InterPro" id="IPR018376">
    <property type="entry name" value="Enoyl-CoA_hyd/isom_CS"/>
</dbReference>
<dbReference type="Pfam" id="PF00378">
    <property type="entry name" value="ECH_1"/>
    <property type="match status" value="1"/>
</dbReference>
<keyword evidence="3" id="KW-0443">Lipid metabolism</keyword>
<dbReference type="Gene3D" id="3.90.226.10">
    <property type="entry name" value="2-enoyl-CoA Hydratase, Chain A, domain 1"/>
    <property type="match status" value="1"/>
</dbReference>
<dbReference type="Proteomes" id="UP000094243">
    <property type="component" value="Unassembled WGS sequence"/>
</dbReference>
<dbReference type="OrthoDB" id="9777711at2"/>
<comment type="function">
    <text evidence="1">Could possibly oxidize fatty acids using specific components.</text>
</comment>
<dbReference type="GO" id="GO:0006631">
    <property type="term" value="P:fatty acid metabolic process"/>
    <property type="evidence" value="ECO:0007669"/>
    <property type="project" value="UniProtKB-KW"/>
</dbReference>
<dbReference type="CDD" id="cd06558">
    <property type="entry name" value="crotonase-like"/>
    <property type="match status" value="1"/>
</dbReference>
<dbReference type="InterPro" id="IPR029045">
    <property type="entry name" value="ClpP/crotonase-like_dom_sf"/>
</dbReference>
<comment type="catalytic activity">
    <reaction evidence="4">
        <text>a (3S)-3-hydroxyacyl-CoA = a (2E)-enoyl-CoA + H2O</text>
        <dbReference type="Rhea" id="RHEA:16105"/>
        <dbReference type="ChEBI" id="CHEBI:15377"/>
        <dbReference type="ChEBI" id="CHEBI:57318"/>
        <dbReference type="ChEBI" id="CHEBI:58856"/>
        <dbReference type="EC" id="4.2.1.17"/>
    </reaction>
</comment>
<evidence type="ECO:0000313" key="8">
    <source>
        <dbReference type="Proteomes" id="UP000094243"/>
    </source>
</evidence>
<keyword evidence="3" id="KW-0276">Fatty acid metabolism</keyword>
<dbReference type="InterPro" id="IPR001753">
    <property type="entry name" value="Enoyl-CoA_hydra/iso"/>
</dbReference>
<dbReference type="PANTHER" id="PTHR43802:SF1">
    <property type="entry name" value="IP11341P-RELATED"/>
    <property type="match status" value="1"/>
</dbReference>
<evidence type="ECO:0000256" key="2">
    <source>
        <dbReference type="ARBA" id="ARBA00005254"/>
    </source>
</evidence>
<proteinExistence type="inferred from homology"/>
<protein>
    <recommendedName>
        <fullName evidence="9">Enoyl-CoA hydratase</fullName>
    </recommendedName>
</protein>
<comment type="caution">
    <text evidence="7">The sequence shown here is derived from an EMBL/GenBank/DDBJ whole genome shotgun (WGS) entry which is preliminary data.</text>
</comment>
<sequence length="281" mass="29779">MWREMSADIVVRRSDGIVQVALNRPARKNAMLPEMWAELTDIIVDVERNVGDRVLVLTGEGGSFCSGADIAARLHPQAGTAPLTSERLLADVKRCVLTLSHMSKPSVAAVDGVAAGGGCNLALACDLVIASDRAEFSEIFVRRGLTVDTGGSWLLPRLIGTSRARRLVLLGEVVDAELAYQMGLVTHLVRASDFHAEVSAVAGRLSEAPAVTLAADKRLLAEAATLTLAEALDRETVSQLDMLGRPHVQAARDAFLARHAATTSAPNDAVSGTSIGEERVL</sequence>
<evidence type="ECO:0000256" key="4">
    <source>
        <dbReference type="ARBA" id="ARBA00023709"/>
    </source>
</evidence>
<dbReference type="PANTHER" id="PTHR43802">
    <property type="entry name" value="ENOYL-COA HYDRATASE"/>
    <property type="match status" value="1"/>
</dbReference>